<dbReference type="Proteomes" id="UP001476798">
    <property type="component" value="Unassembled WGS sequence"/>
</dbReference>
<sequence>MERNRTVSVFDSPHIELIVLRFGFVLVLRFSYERSDRLVVTFNISRFMRSTSGQGFAAVFHLKLHFNMNPALKFGELELDCQPSRALVERNIYNYSGL</sequence>
<keyword evidence="2" id="KW-1185">Reference proteome</keyword>
<reference evidence="1 2" key="1">
    <citation type="submission" date="2021-06" db="EMBL/GenBank/DDBJ databases">
        <authorList>
            <person name="Palmer J.M."/>
        </authorList>
    </citation>
    <scope>NUCLEOTIDE SEQUENCE [LARGE SCALE GENOMIC DNA]</scope>
    <source>
        <strain evidence="1 2">GA_2019</strain>
        <tissue evidence="1">Muscle</tissue>
    </source>
</reference>
<name>A0ABV0P1S8_9TELE</name>
<gene>
    <name evidence="1" type="ORF">GOODEAATRI_027563</name>
</gene>
<proteinExistence type="predicted"/>
<organism evidence="1 2">
    <name type="scientific">Goodea atripinnis</name>
    <dbReference type="NCBI Taxonomy" id="208336"/>
    <lineage>
        <taxon>Eukaryota</taxon>
        <taxon>Metazoa</taxon>
        <taxon>Chordata</taxon>
        <taxon>Craniata</taxon>
        <taxon>Vertebrata</taxon>
        <taxon>Euteleostomi</taxon>
        <taxon>Actinopterygii</taxon>
        <taxon>Neopterygii</taxon>
        <taxon>Teleostei</taxon>
        <taxon>Neoteleostei</taxon>
        <taxon>Acanthomorphata</taxon>
        <taxon>Ovalentaria</taxon>
        <taxon>Atherinomorphae</taxon>
        <taxon>Cyprinodontiformes</taxon>
        <taxon>Goodeidae</taxon>
        <taxon>Goodea</taxon>
    </lineage>
</organism>
<protein>
    <submittedName>
        <fullName evidence="1">Uncharacterized protein</fullName>
    </submittedName>
</protein>
<dbReference type="EMBL" id="JAHRIO010053603">
    <property type="protein sequence ID" value="MEQ2176397.1"/>
    <property type="molecule type" value="Genomic_DNA"/>
</dbReference>
<evidence type="ECO:0000313" key="1">
    <source>
        <dbReference type="EMBL" id="MEQ2176397.1"/>
    </source>
</evidence>
<accession>A0ABV0P1S8</accession>
<comment type="caution">
    <text evidence="1">The sequence shown here is derived from an EMBL/GenBank/DDBJ whole genome shotgun (WGS) entry which is preliminary data.</text>
</comment>
<evidence type="ECO:0000313" key="2">
    <source>
        <dbReference type="Proteomes" id="UP001476798"/>
    </source>
</evidence>